<keyword evidence="2" id="KW-1185">Reference proteome</keyword>
<sequence length="319" mass="36367">MTEKFAPAVTALLDEAQELVGQEIHVELGTKKVGYIRHGQSRQVENEDGSITIFVTDITNVDYTLSHELLHLLMAHHGYPQIRFNLTTGKEMFDRQLWATAIELYNVVSHVIIGAQQQELQLVDQVAQEQYLAGILAEVPVEEDKPDRLAVFRTLALLDTLVFYHGETKLFSRQFKEKYPLSYYGAQRLYKIVAAKPVDSPFTMRRAVVNLFAAFDPWLESVGLATTNHNQLITLDGVFSARQQRLQVRQVFTILHSELTVRKGDQSAYIGIGKTDHQNAFILTAPAGKQQSADFFKHVYSQSIQEFMREQQIPFVERK</sequence>
<evidence type="ECO:0008006" key="3">
    <source>
        <dbReference type="Google" id="ProtNLM"/>
    </source>
</evidence>
<comment type="caution">
    <text evidence="1">The sequence shown here is derived from an EMBL/GenBank/DDBJ whole genome shotgun (WGS) entry which is preliminary data.</text>
</comment>
<reference evidence="2" key="1">
    <citation type="journal article" date="2019" name="Int. J. Syst. Evol. Microbiol.">
        <title>The Global Catalogue of Microorganisms (GCM) 10K type strain sequencing project: providing services to taxonomists for standard genome sequencing and annotation.</title>
        <authorList>
            <consortium name="The Broad Institute Genomics Platform"/>
            <consortium name="The Broad Institute Genome Sequencing Center for Infectious Disease"/>
            <person name="Wu L."/>
            <person name="Ma J."/>
        </authorList>
    </citation>
    <scope>NUCLEOTIDE SEQUENCE [LARGE SCALE GENOMIC DNA]</scope>
    <source>
        <strain evidence="2">CCM 8904</strain>
    </source>
</reference>
<protein>
    <recommendedName>
        <fullName evidence="3">IpaB/EvcA family protein</fullName>
    </recommendedName>
</protein>
<accession>A0ABW1RIV5</accession>
<dbReference type="EMBL" id="JBHSSL010000116">
    <property type="protein sequence ID" value="MFC6171723.1"/>
    <property type="molecule type" value="Genomic_DNA"/>
</dbReference>
<evidence type="ECO:0000313" key="1">
    <source>
        <dbReference type="EMBL" id="MFC6171723.1"/>
    </source>
</evidence>
<dbReference type="RefSeq" id="WP_125552257.1">
    <property type="nucleotide sequence ID" value="NZ_JBHSSL010000116.1"/>
</dbReference>
<proteinExistence type="predicted"/>
<organism evidence="1 2">
    <name type="scientific">Loigolactobacillus jiayinensis</name>
    <dbReference type="NCBI Taxonomy" id="2486016"/>
    <lineage>
        <taxon>Bacteria</taxon>
        <taxon>Bacillati</taxon>
        <taxon>Bacillota</taxon>
        <taxon>Bacilli</taxon>
        <taxon>Lactobacillales</taxon>
        <taxon>Lactobacillaceae</taxon>
        <taxon>Loigolactobacillus</taxon>
    </lineage>
</organism>
<dbReference type="Proteomes" id="UP001596289">
    <property type="component" value="Unassembled WGS sequence"/>
</dbReference>
<gene>
    <name evidence="1" type="ORF">ACFQGP_14270</name>
</gene>
<name>A0ABW1RIV5_9LACO</name>
<evidence type="ECO:0000313" key="2">
    <source>
        <dbReference type="Proteomes" id="UP001596289"/>
    </source>
</evidence>